<name>A0A9X3S6Q4_9ACTN</name>
<dbReference type="SMART" id="SM01134">
    <property type="entry name" value="DeoRC"/>
    <property type="match status" value="1"/>
</dbReference>
<dbReference type="Gene3D" id="1.10.10.10">
    <property type="entry name" value="Winged helix-like DNA-binding domain superfamily/Winged helix DNA-binding domain"/>
    <property type="match status" value="1"/>
</dbReference>
<gene>
    <name evidence="5" type="ORF">OJ997_07750</name>
</gene>
<evidence type="ECO:0000256" key="2">
    <source>
        <dbReference type="ARBA" id="ARBA00023125"/>
    </source>
</evidence>
<dbReference type="PROSITE" id="PS00894">
    <property type="entry name" value="HTH_DEOR_1"/>
    <property type="match status" value="1"/>
</dbReference>
<keyword evidence="3" id="KW-0804">Transcription</keyword>
<evidence type="ECO:0000259" key="4">
    <source>
        <dbReference type="PROSITE" id="PS51000"/>
    </source>
</evidence>
<dbReference type="Proteomes" id="UP001147653">
    <property type="component" value="Unassembled WGS sequence"/>
</dbReference>
<evidence type="ECO:0000256" key="1">
    <source>
        <dbReference type="ARBA" id="ARBA00023015"/>
    </source>
</evidence>
<dbReference type="InterPro" id="IPR014036">
    <property type="entry name" value="DeoR-like_C"/>
</dbReference>
<dbReference type="PRINTS" id="PR00037">
    <property type="entry name" value="HTHLACR"/>
</dbReference>
<dbReference type="RefSeq" id="WP_270024494.1">
    <property type="nucleotide sequence ID" value="NZ_JAPDDP010000010.1"/>
</dbReference>
<dbReference type="SMART" id="SM00420">
    <property type="entry name" value="HTH_DEOR"/>
    <property type="match status" value="1"/>
</dbReference>
<sequence length="258" mass="27889">MLAETRRREIAERLRANGAVTVAELEERFGISPMTARRDLAELERRGVVRRTHGGAVLPTISAHEDSFARRLELGAEAKTRLAHEAVSLLTPRETIFLDSSTTTYYVAKRLVETGLAATVLTNSLPVMELLFREGGPGLEVIGIGGTLRRLTRSFVGPFAVRTVQGHFADRLLFSVKGVAANGMLTDADPLEAELKRAMIEQAGESVLLIDQSKLSVRGLSVIAPLSEVHTTLAVGLEEREADALRLGGTTVRPVATA</sequence>
<protein>
    <submittedName>
        <fullName evidence="5">DeoR/GlpR family DNA-binding transcription regulator</fullName>
    </submittedName>
</protein>
<accession>A0A9X3S6Q4</accession>
<dbReference type="AlphaFoldDB" id="A0A9X3S6Q4"/>
<dbReference type="InterPro" id="IPR037171">
    <property type="entry name" value="NagB/RpiA_transferase-like"/>
</dbReference>
<reference evidence="5" key="1">
    <citation type="submission" date="2022-10" db="EMBL/GenBank/DDBJ databases">
        <title>The WGS of Solirubrobacter phytolaccae KCTC 29190.</title>
        <authorList>
            <person name="Jiang Z."/>
        </authorList>
    </citation>
    <scope>NUCLEOTIDE SEQUENCE</scope>
    <source>
        <strain evidence="5">KCTC 29190</strain>
    </source>
</reference>
<dbReference type="SUPFAM" id="SSF100950">
    <property type="entry name" value="NagB/RpiA/CoA transferase-like"/>
    <property type="match status" value="1"/>
</dbReference>
<dbReference type="Pfam" id="PF08220">
    <property type="entry name" value="HTH_DeoR"/>
    <property type="match status" value="1"/>
</dbReference>
<dbReference type="EMBL" id="JAPDDP010000010">
    <property type="protein sequence ID" value="MDA0180184.1"/>
    <property type="molecule type" value="Genomic_DNA"/>
</dbReference>
<keyword evidence="2 5" id="KW-0238">DNA-binding</keyword>
<keyword evidence="1" id="KW-0805">Transcription regulation</keyword>
<evidence type="ECO:0000313" key="5">
    <source>
        <dbReference type="EMBL" id="MDA0180184.1"/>
    </source>
</evidence>
<evidence type="ECO:0000256" key="3">
    <source>
        <dbReference type="ARBA" id="ARBA00023163"/>
    </source>
</evidence>
<dbReference type="InterPro" id="IPR036390">
    <property type="entry name" value="WH_DNA-bd_sf"/>
</dbReference>
<dbReference type="PANTHER" id="PTHR30363">
    <property type="entry name" value="HTH-TYPE TRANSCRIPTIONAL REGULATOR SRLR-RELATED"/>
    <property type="match status" value="1"/>
</dbReference>
<dbReference type="InterPro" id="IPR036388">
    <property type="entry name" value="WH-like_DNA-bd_sf"/>
</dbReference>
<dbReference type="Pfam" id="PF00455">
    <property type="entry name" value="DeoRC"/>
    <property type="match status" value="1"/>
</dbReference>
<keyword evidence="6" id="KW-1185">Reference proteome</keyword>
<dbReference type="SUPFAM" id="SSF46785">
    <property type="entry name" value="Winged helix' DNA-binding domain"/>
    <property type="match status" value="1"/>
</dbReference>
<dbReference type="InterPro" id="IPR018356">
    <property type="entry name" value="Tscrpt_reg_HTH_DeoR_CS"/>
</dbReference>
<dbReference type="PROSITE" id="PS51000">
    <property type="entry name" value="HTH_DEOR_2"/>
    <property type="match status" value="1"/>
</dbReference>
<evidence type="ECO:0000313" key="6">
    <source>
        <dbReference type="Proteomes" id="UP001147653"/>
    </source>
</evidence>
<feature type="domain" description="HTH deoR-type" evidence="4">
    <location>
        <begin position="3"/>
        <end position="58"/>
    </location>
</feature>
<organism evidence="5 6">
    <name type="scientific">Solirubrobacter phytolaccae</name>
    <dbReference type="NCBI Taxonomy" id="1404360"/>
    <lineage>
        <taxon>Bacteria</taxon>
        <taxon>Bacillati</taxon>
        <taxon>Actinomycetota</taxon>
        <taxon>Thermoleophilia</taxon>
        <taxon>Solirubrobacterales</taxon>
        <taxon>Solirubrobacteraceae</taxon>
        <taxon>Solirubrobacter</taxon>
    </lineage>
</organism>
<proteinExistence type="predicted"/>
<dbReference type="GO" id="GO:0003700">
    <property type="term" value="F:DNA-binding transcription factor activity"/>
    <property type="evidence" value="ECO:0007669"/>
    <property type="project" value="InterPro"/>
</dbReference>
<dbReference type="InterPro" id="IPR001034">
    <property type="entry name" value="DeoR_HTH"/>
</dbReference>
<comment type="caution">
    <text evidence="5">The sequence shown here is derived from an EMBL/GenBank/DDBJ whole genome shotgun (WGS) entry which is preliminary data.</text>
</comment>
<dbReference type="InterPro" id="IPR050313">
    <property type="entry name" value="Carb_Metab_HTH_regulators"/>
</dbReference>
<dbReference type="PANTHER" id="PTHR30363:SF44">
    <property type="entry name" value="AGA OPERON TRANSCRIPTIONAL REPRESSOR-RELATED"/>
    <property type="match status" value="1"/>
</dbReference>
<dbReference type="GO" id="GO:0003677">
    <property type="term" value="F:DNA binding"/>
    <property type="evidence" value="ECO:0007669"/>
    <property type="project" value="UniProtKB-KW"/>
</dbReference>